<evidence type="ECO:0000313" key="2">
    <source>
        <dbReference type="Proteomes" id="UP000663880"/>
    </source>
</evidence>
<dbReference type="Proteomes" id="UP000663880">
    <property type="component" value="Unassembled WGS sequence"/>
</dbReference>
<proteinExistence type="predicted"/>
<evidence type="ECO:0008006" key="3">
    <source>
        <dbReference type="Google" id="ProtNLM"/>
    </source>
</evidence>
<dbReference type="EMBL" id="CAJOBZ010000013">
    <property type="protein sequence ID" value="CAF4842206.1"/>
    <property type="molecule type" value="Genomic_DNA"/>
</dbReference>
<protein>
    <recommendedName>
        <fullName evidence="3">Reverse transcriptase domain-containing protein</fullName>
    </recommendedName>
</protein>
<name>A0A821RMJ6_9NEOP</name>
<reference evidence="1" key="1">
    <citation type="submission" date="2021-02" db="EMBL/GenBank/DDBJ databases">
        <authorList>
            <person name="Steward A R."/>
        </authorList>
    </citation>
    <scope>NUCLEOTIDE SEQUENCE</scope>
</reference>
<evidence type="ECO:0000313" key="1">
    <source>
        <dbReference type="EMBL" id="CAF4842206.1"/>
    </source>
</evidence>
<dbReference type="AlphaFoldDB" id="A0A821RMJ6"/>
<accession>A0A821RMJ6</accession>
<gene>
    <name evidence="1" type="ORF">PMACD_LOCUS6274</name>
</gene>
<keyword evidence="2" id="KW-1185">Reference proteome</keyword>
<organism evidence="1 2">
    <name type="scientific">Pieris macdunnoughi</name>
    <dbReference type="NCBI Taxonomy" id="345717"/>
    <lineage>
        <taxon>Eukaryota</taxon>
        <taxon>Metazoa</taxon>
        <taxon>Ecdysozoa</taxon>
        <taxon>Arthropoda</taxon>
        <taxon>Hexapoda</taxon>
        <taxon>Insecta</taxon>
        <taxon>Pterygota</taxon>
        <taxon>Neoptera</taxon>
        <taxon>Endopterygota</taxon>
        <taxon>Lepidoptera</taxon>
        <taxon>Glossata</taxon>
        <taxon>Ditrysia</taxon>
        <taxon>Papilionoidea</taxon>
        <taxon>Pieridae</taxon>
        <taxon>Pierinae</taxon>
        <taxon>Pieris</taxon>
    </lineage>
</organism>
<comment type="caution">
    <text evidence="1">The sequence shown here is derived from an EMBL/GenBank/DDBJ whole genome shotgun (WGS) entry which is preliminary data.</text>
</comment>
<dbReference type="OrthoDB" id="7480412at2759"/>
<sequence>MLYPPNFTDGMEDAFKHLEWNYQGLNVNGKYMLHLRFADDIVIMAESREDLNRMLFDLQKVSKRSAKRWTAHLGTDDLVREVRRKARGSGYWKFKLEAYVLQWSSTG</sequence>